<evidence type="ECO:0000256" key="4">
    <source>
        <dbReference type="ARBA" id="ARBA00023136"/>
    </source>
</evidence>
<dbReference type="OrthoDB" id="3934549at2759"/>
<keyword evidence="4 6" id="KW-0472">Membrane</keyword>
<dbReference type="InterPro" id="IPR049326">
    <property type="entry name" value="Rhodopsin_dom_fungi"/>
</dbReference>
<gene>
    <name evidence="8" type="ORF">BDV95DRAFT_382862</name>
</gene>
<feature type="domain" description="Rhodopsin" evidence="7">
    <location>
        <begin position="26"/>
        <end position="265"/>
    </location>
</feature>
<sequence>MGDDNGPRTVEALWAMTAISLVFMGLRFVCKILLSRRLGTDDAILLLAWILTCVYSALITVSVQYGMGKRGINIVPGNEVPMLKYLFLGEFFTLVAIPISKTSFAVTLLRLVTRKWEKWFIWAIIITMNVTMWLVAILLFAQCRPIAKNWNSKVEGSCWGSRIQDRYSVFAGAYSALLDVILASFPWIIIWRLQMNTREKLGVVIAMSLGFLAGITAAVKTSYLPGVKKFEDQSYSLADLLIWSMAETSVTIIAASIPFFRVFVQKASSGGLSGPYRQSYRLESSSNLRRSRGISRHITVAEIDEMSDNGIAADLPIQGGTIVKGTEVTVEYEVDKPGV</sequence>
<keyword evidence="3 6" id="KW-1133">Transmembrane helix</keyword>
<evidence type="ECO:0000256" key="2">
    <source>
        <dbReference type="ARBA" id="ARBA00022692"/>
    </source>
</evidence>
<evidence type="ECO:0000256" key="3">
    <source>
        <dbReference type="ARBA" id="ARBA00022989"/>
    </source>
</evidence>
<evidence type="ECO:0000313" key="9">
    <source>
        <dbReference type="Proteomes" id="UP000481861"/>
    </source>
</evidence>
<protein>
    <recommendedName>
        <fullName evidence="7">Rhodopsin domain-containing protein</fullName>
    </recommendedName>
</protein>
<comment type="similarity">
    <text evidence="5">Belongs to the SAT4 family.</text>
</comment>
<comment type="caution">
    <text evidence="8">The sequence shown here is derived from an EMBL/GenBank/DDBJ whole genome shotgun (WGS) entry which is preliminary data.</text>
</comment>
<keyword evidence="2 6" id="KW-0812">Transmembrane</keyword>
<feature type="transmembrane region" description="Helical" evidence="6">
    <location>
        <begin position="119"/>
        <end position="141"/>
    </location>
</feature>
<evidence type="ECO:0000259" key="7">
    <source>
        <dbReference type="Pfam" id="PF20684"/>
    </source>
</evidence>
<dbReference type="Pfam" id="PF20684">
    <property type="entry name" value="Fung_rhodopsin"/>
    <property type="match status" value="1"/>
</dbReference>
<evidence type="ECO:0000256" key="6">
    <source>
        <dbReference type="SAM" id="Phobius"/>
    </source>
</evidence>
<name>A0A7C8IAL9_9PLEO</name>
<dbReference type="InterPro" id="IPR052337">
    <property type="entry name" value="SAT4-like"/>
</dbReference>
<dbReference type="PANTHER" id="PTHR33048:SF42">
    <property type="entry name" value="INTEGRAL MEMBRANE PROTEIN"/>
    <property type="match status" value="1"/>
</dbReference>
<feature type="transmembrane region" description="Helical" evidence="6">
    <location>
        <begin position="201"/>
        <end position="220"/>
    </location>
</feature>
<evidence type="ECO:0000256" key="5">
    <source>
        <dbReference type="ARBA" id="ARBA00038359"/>
    </source>
</evidence>
<keyword evidence="9" id="KW-1185">Reference proteome</keyword>
<dbReference type="GO" id="GO:0016020">
    <property type="term" value="C:membrane"/>
    <property type="evidence" value="ECO:0007669"/>
    <property type="project" value="UniProtKB-SubCell"/>
</dbReference>
<evidence type="ECO:0000313" key="8">
    <source>
        <dbReference type="EMBL" id="KAF2872392.1"/>
    </source>
</evidence>
<feature type="transmembrane region" description="Helical" evidence="6">
    <location>
        <begin position="240"/>
        <end position="264"/>
    </location>
</feature>
<organism evidence="8 9">
    <name type="scientific">Massariosphaeria phaeospora</name>
    <dbReference type="NCBI Taxonomy" id="100035"/>
    <lineage>
        <taxon>Eukaryota</taxon>
        <taxon>Fungi</taxon>
        <taxon>Dikarya</taxon>
        <taxon>Ascomycota</taxon>
        <taxon>Pezizomycotina</taxon>
        <taxon>Dothideomycetes</taxon>
        <taxon>Pleosporomycetidae</taxon>
        <taxon>Pleosporales</taxon>
        <taxon>Pleosporales incertae sedis</taxon>
        <taxon>Massariosphaeria</taxon>
    </lineage>
</organism>
<proteinExistence type="inferred from homology"/>
<dbReference type="Proteomes" id="UP000481861">
    <property type="component" value="Unassembled WGS sequence"/>
</dbReference>
<dbReference type="EMBL" id="JAADJZ010000009">
    <property type="protein sequence ID" value="KAF2872392.1"/>
    <property type="molecule type" value="Genomic_DNA"/>
</dbReference>
<feature type="transmembrane region" description="Helical" evidence="6">
    <location>
        <begin position="46"/>
        <end position="65"/>
    </location>
</feature>
<evidence type="ECO:0000256" key="1">
    <source>
        <dbReference type="ARBA" id="ARBA00004141"/>
    </source>
</evidence>
<dbReference type="PANTHER" id="PTHR33048">
    <property type="entry name" value="PTH11-LIKE INTEGRAL MEMBRANE PROTEIN (AFU_ORTHOLOGUE AFUA_5G11245)"/>
    <property type="match status" value="1"/>
</dbReference>
<feature type="transmembrane region" description="Helical" evidence="6">
    <location>
        <begin position="169"/>
        <end position="189"/>
    </location>
</feature>
<accession>A0A7C8IAL9</accession>
<feature type="transmembrane region" description="Helical" evidence="6">
    <location>
        <begin position="85"/>
        <end position="112"/>
    </location>
</feature>
<feature type="transmembrane region" description="Helical" evidence="6">
    <location>
        <begin position="12"/>
        <end position="34"/>
    </location>
</feature>
<dbReference type="AlphaFoldDB" id="A0A7C8IAL9"/>
<comment type="subcellular location">
    <subcellularLocation>
        <location evidence="1">Membrane</location>
        <topology evidence="1">Multi-pass membrane protein</topology>
    </subcellularLocation>
</comment>
<reference evidence="8 9" key="1">
    <citation type="submission" date="2020-01" db="EMBL/GenBank/DDBJ databases">
        <authorList>
            <consortium name="DOE Joint Genome Institute"/>
            <person name="Haridas S."/>
            <person name="Albert R."/>
            <person name="Binder M."/>
            <person name="Bloem J."/>
            <person name="Labutti K."/>
            <person name="Salamov A."/>
            <person name="Andreopoulos B."/>
            <person name="Baker S.E."/>
            <person name="Barry K."/>
            <person name="Bills G."/>
            <person name="Bluhm B.H."/>
            <person name="Cannon C."/>
            <person name="Castanera R."/>
            <person name="Culley D.E."/>
            <person name="Daum C."/>
            <person name="Ezra D."/>
            <person name="Gonzalez J.B."/>
            <person name="Henrissat B."/>
            <person name="Kuo A."/>
            <person name="Liang C."/>
            <person name="Lipzen A."/>
            <person name="Lutzoni F."/>
            <person name="Magnuson J."/>
            <person name="Mondo S."/>
            <person name="Nolan M."/>
            <person name="Ohm R."/>
            <person name="Pangilinan J."/>
            <person name="Park H.-J.H."/>
            <person name="Ramirez L."/>
            <person name="Alfaro M."/>
            <person name="Sun H."/>
            <person name="Tritt A."/>
            <person name="Yoshinaga Y."/>
            <person name="Zwiers L.-H.L."/>
            <person name="Turgeon B.G."/>
            <person name="Goodwin S.B."/>
            <person name="Spatafora J.W."/>
            <person name="Crous P.W."/>
            <person name="Grigoriev I.V."/>
        </authorList>
    </citation>
    <scope>NUCLEOTIDE SEQUENCE [LARGE SCALE GENOMIC DNA]</scope>
    <source>
        <strain evidence="8 9">CBS 611.86</strain>
    </source>
</reference>